<feature type="region of interest" description="Disordered" evidence="1">
    <location>
        <begin position="81"/>
        <end position="114"/>
    </location>
</feature>
<dbReference type="EMBL" id="JAAMOB010000003">
    <property type="protein sequence ID" value="KAF4115101.1"/>
    <property type="molecule type" value="Genomic_DNA"/>
</dbReference>
<gene>
    <name evidence="2" type="ORF">G5714_002590</name>
</gene>
<name>A0A7J6D7E6_9TELE</name>
<proteinExistence type="predicted"/>
<sequence>MAQSRGKKMVELALKRKYPENDTHVGIPSKRQQVLPPTEEMEWTILDTLLDTTSVDSLYDDITDLGYVPTPMMTQTEVELGDPGEQVQEPEPQPEPQPDVESRRPPMREPCGAKCRRRFTPVPTKRITTGPESRRGRSFIYRLQNQKGEPRQVCKMFFLSSLGYHPKNDSLVISMMGKSNSRPLVLSKDQRGKQAAVNKMDVKTLDDHIESFHPCNRGVEEVKKRDIICNLCPLMPPNRRVFWYSLPVSNVVEDEE</sequence>
<keyword evidence="3" id="KW-1185">Reference proteome</keyword>
<accession>A0A7J6D7E6</accession>
<evidence type="ECO:0000313" key="2">
    <source>
        <dbReference type="EMBL" id="KAF4115101.1"/>
    </source>
</evidence>
<protein>
    <submittedName>
        <fullName evidence="2">Uncharacterized protein</fullName>
    </submittedName>
</protein>
<evidence type="ECO:0000256" key="1">
    <source>
        <dbReference type="SAM" id="MobiDB-lite"/>
    </source>
</evidence>
<comment type="caution">
    <text evidence="2">The sequence shown here is derived from an EMBL/GenBank/DDBJ whole genome shotgun (WGS) entry which is preliminary data.</text>
</comment>
<organism evidence="2 3">
    <name type="scientific">Onychostoma macrolepis</name>
    <dbReference type="NCBI Taxonomy" id="369639"/>
    <lineage>
        <taxon>Eukaryota</taxon>
        <taxon>Metazoa</taxon>
        <taxon>Chordata</taxon>
        <taxon>Craniata</taxon>
        <taxon>Vertebrata</taxon>
        <taxon>Euteleostomi</taxon>
        <taxon>Actinopterygii</taxon>
        <taxon>Neopterygii</taxon>
        <taxon>Teleostei</taxon>
        <taxon>Ostariophysi</taxon>
        <taxon>Cypriniformes</taxon>
        <taxon>Cyprinidae</taxon>
        <taxon>Acrossocheilinae</taxon>
        <taxon>Onychostoma</taxon>
    </lineage>
</organism>
<dbReference type="Proteomes" id="UP000579812">
    <property type="component" value="Unassembled WGS sequence"/>
</dbReference>
<evidence type="ECO:0000313" key="3">
    <source>
        <dbReference type="Proteomes" id="UP000579812"/>
    </source>
</evidence>
<reference evidence="2 3" key="1">
    <citation type="submission" date="2020-04" db="EMBL/GenBank/DDBJ databases">
        <title>Chromosome-level genome assembly of a cyprinid fish Onychostoma macrolepis by integration of Nanopore Sequencing, Bionano and Hi-C technology.</title>
        <authorList>
            <person name="Wang D."/>
        </authorList>
    </citation>
    <scope>NUCLEOTIDE SEQUENCE [LARGE SCALE GENOMIC DNA]</scope>
    <source>
        <strain evidence="2">SWU-2019</strain>
        <tissue evidence="2">Muscle</tissue>
    </source>
</reference>
<feature type="compositionally biased region" description="Low complexity" evidence="1">
    <location>
        <begin position="81"/>
        <end position="90"/>
    </location>
</feature>
<dbReference type="AlphaFoldDB" id="A0A7J6D7E6"/>